<evidence type="ECO:0000313" key="1">
    <source>
        <dbReference type="EMBL" id="KER29981.1"/>
    </source>
</evidence>
<dbReference type="RefSeq" id="XP_009166230.1">
    <property type="nucleotide sequence ID" value="XM_009167966.1"/>
</dbReference>
<proteinExistence type="predicted"/>
<gene>
    <name evidence="1" type="ORF">T265_03466</name>
</gene>
<dbReference type="CTD" id="20317653"/>
<dbReference type="AlphaFoldDB" id="A0A074ZS61"/>
<sequence>MIVSRPSVLARLYRTLHHSGAVAPMNQSQQYRVIALEEPTAFKADEVTGDLIIHEGNSDFTFVR</sequence>
<dbReference type="KEGG" id="ovi:T265_03466"/>
<reference evidence="1 2" key="1">
    <citation type="submission" date="2013-11" db="EMBL/GenBank/DDBJ databases">
        <title>Opisthorchis viverrini - life in the bile duct.</title>
        <authorList>
            <person name="Young N.D."/>
            <person name="Nagarajan N."/>
            <person name="Lin S.J."/>
            <person name="Korhonen P.K."/>
            <person name="Jex A.R."/>
            <person name="Hall R.S."/>
            <person name="Safavi-Hemami H."/>
            <person name="Kaewkong W."/>
            <person name="Bertrand D."/>
            <person name="Gao S."/>
            <person name="Seet Q."/>
            <person name="Wongkham S."/>
            <person name="Teh B.T."/>
            <person name="Wongkham C."/>
            <person name="Intapan P.M."/>
            <person name="Maleewong W."/>
            <person name="Yang X."/>
            <person name="Hu M."/>
            <person name="Wang Z."/>
            <person name="Hofmann A."/>
            <person name="Sternberg P.W."/>
            <person name="Tan P."/>
            <person name="Wang J."/>
            <person name="Gasser R.B."/>
        </authorList>
    </citation>
    <scope>NUCLEOTIDE SEQUENCE [LARGE SCALE GENOMIC DNA]</scope>
</reference>
<accession>A0A074ZS61</accession>
<evidence type="ECO:0000313" key="2">
    <source>
        <dbReference type="Proteomes" id="UP000054324"/>
    </source>
</evidence>
<organism evidence="1 2">
    <name type="scientific">Opisthorchis viverrini</name>
    <name type="common">Southeast Asian liver fluke</name>
    <dbReference type="NCBI Taxonomy" id="6198"/>
    <lineage>
        <taxon>Eukaryota</taxon>
        <taxon>Metazoa</taxon>
        <taxon>Spiralia</taxon>
        <taxon>Lophotrochozoa</taxon>
        <taxon>Platyhelminthes</taxon>
        <taxon>Trematoda</taxon>
        <taxon>Digenea</taxon>
        <taxon>Opisthorchiida</taxon>
        <taxon>Opisthorchiata</taxon>
        <taxon>Opisthorchiidae</taxon>
        <taxon>Opisthorchis</taxon>
    </lineage>
</organism>
<keyword evidence="2" id="KW-1185">Reference proteome</keyword>
<protein>
    <submittedName>
        <fullName evidence="1">Uncharacterized protein</fullName>
    </submittedName>
</protein>
<name>A0A074ZS61_OPIVI</name>
<dbReference type="Proteomes" id="UP000054324">
    <property type="component" value="Unassembled WGS sequence"/>
</dbReference>
<dbReference type="EMBL" id="KL596668">
    <property type="protein sequence ID" value="KER29981.1"/>
    <property type="molecule type" value="Genomic_DNA"/>
</dbReference>
<dbReference type="GeneID" id="20317653"/>